<dbReference type="Gene3D" id="1.20.1260.10">
    <property type="match status" value="1"/>
</dbReference>
<dbReference type="InterPro" id="IPR012347">
    <property type="entry name" value="Ferritin-like"/>
</dbReference>
<accession>A0ABZ3FQ78</accession>
<dbReference type="Pfam" id="PF13794">
    <property type="entry name" value="MiaE_2"/>
    <property type="match status" value="1"/>
</dbReference>
<proteinExistence type="predicted"/>
<feature type="region of interest" description="Disordered" evidence="1">
    <location>
        <begin position="1"/>
        <end position="21"/>
    </location>
</feature>
<name>A0ABZ3FQ78_9ACTN</name>
<dbReference type="RefSeq" id="WP_425308705.1">
    <property type="nucleotide sequence ID" value="NZ_CP154795.1"/>
</dbReference>
<keyword evidence="4" id="KW-1185">Reference proteome</keyword>
<feature type="domain" description="Ferritin-like" evidence="2">
    <location>
        <begin position="22"/>
        <end position="204"/>
    </location>
</feature>
<gene>
    <name evidence="3" type="ORF">AADG42_08090</name>
</gene>
<dbReference type="Proteomes" id="UP001442841">
    <property type="component" value="Chromosome"/>
</dbReference>
<evidence type="ECO:0000259" key="2">
    <source>
        <dbReference type="Pfam" id="PF13794"/>
    </source>
</evidence>
<organism evidence="3 4">
    <name type="scientific">Ammonicoccus fulvus</name>
    <dbReference type="NCBI Taxonomy" id="3138240"/>
    <lineage>
        <taxon>Bacteria</taxon>
        <taxon>Bacillati</taxon>
        <taxon>Actinomycetota</taxon>
        <taxon>Actinomycetes</taxon>
        <taxon>Propionibacteriales</taxon>
        <taxon>Propionibacteriaceae</taxon>
        <taxon>Ammonicoccus</taxon>
    </lineage>
</organism>
<evidence type="ECO:0000313" key="4">
    <source>
        <dbReference type="Proteomes" id="UP001442841"/>
    </source>
</evidence>
<sequence length="238" mass="25999">MSEIPMPTGANDDPGSATGHPDYRDGVVDLLGVVAYGELAAFGRLAEDAASAPTLPDQVMTAAMATRQFQHFERVRDHLWTFDVDVMDAMEPFHRAFDTYHAQAKAKSWLEALVSTFVGDGFAADFYREIAAYVDPATRELVLSVLTDERETDYIVGRVRQAIADEPAVGGRLALWGRRLVGEALTQAQRVAADRPALTGLLSGSVDRPGLDLAAIGRMLTRLVENHTLRMERLGLNS</sequence>
<reference evidence="3 4" key="1">
    <citation type="submission" date="2024-04" db="EMBL/GenBank/DDBJ databases">
        <title>Isolation of an actinomycete strain from pig manure.</title>
        <authorList>
            <person name="Gong T."/>
            <person name="Yu Z."/>
            <person name="An M."/>
            <person name="Wei C."/>
            <person name="Yang W."/>
            <person name="Liu L."/>
        </authorList>
    </citation>
    <scope>NUCLEOTIDE SEQUENCE [LARGE SCALE GENOMIC DNA]</scope>
    <source>
        <strain evidence="3 4">ZF39</strain>
    </source>
</reference>
<protein>
    <submittedName>
        <fullName evidence="3">Ferritin-like fold-containing protein</fullName>
    </submittedName>
</protein>
<dbReference type="SUPFAM" id="SSF47240">
    <property type="entry name" value="Ferritin-like"/>
    <property type="match status" value="1"/>
</dbReference>
<evidence type="ECO:0000256" key="1">
    <source>
        <dbReference type="SAM" id="MobiDB-lite"/>
    </source>
</evidence>
<dbReference type="CDD" id="cd00657">
    <property type="entry name" value="Ferritin_like"/>
    <property type="match status" value="1"/>
</dbReference>
<dbReference type="EMBL" id="CP154795">
    <property type="protein sequence ID" value="XAN07254.1"/>
    <property type="molecule type" value="Genomic_DNA"/>
</dbReference>
<dbReference type="InterPro" id="IPR009078">
    <property type="entry name" value="Ferritin-like_SF"/>
</dbReference>
<dbReference type="InterPro" id="IPR059125">
    <property type="entry name" value="Ferritin_actino"/>
</dbReference>
<evidence type="ECO:0000313" key="3">
    <source>
        <dbReference type="EMBL" id="XAN07254.1"/>
    </source>
</evidence>